<feature type="domain" description="Flagellar hook-associated protein 2 C-terminal" evidence="7">
    <location>
        <begin position="237"/>
        <end position="463"/>
    </location>
</feature>
<dbReference type="EMBL" id="QQAV01000012">
    <property type="protein sequence ID" value="RDI19535.1"/>
    <property type="molecule type" value="Genomic_DNA"/>
</dbReference>
<evidence type="ECO:0000256" key="3">
    <source>
        <dbReference type="ARBA" id="ARBA00023054"/>
    </source>
</evidence>
<comment type="function">
    <text evidence="5">Required for morphogenesis and for the elongation of the flagellar filament by facilitating polymerization of the flagellin monomers at the tip of growing filament. Forms a capping structure, which prevents flagellin subunits (transported through the central channel of the flagellum) from leaking out without polymerization at the distal end.</text>
</comment>
<comment type="similarity">
    <text evidence="1 5">Belongs to the FliD family.</text>
</comment>
<dbReference type="Pfam" id="PF07195">
    <property type="entry name" value="FliD_C"/>
    <property type="match status" value="1"/>
</dbReference>
<dbReference type="PANTHER" id="PTHR30288">
    <property type="entry name" value="FLAGELLAR CAP/ASSEMBLY PROTEIN FLID"/>
    <property type="match status" value="1"/>
</dbReference>
<dbReference type="PANTHER" id="PTHR30288:SF0">
    <property type="entry name" value="FLAGELLAR HOOK-ASSOCIATED PROTEIN 2"/>
    <property type="match status" value="1"/>
</dbReference>
<evidence type="ECO:0000256" key="1">
    <source>
        <dbReference type="ARBA" id="ARBA00009764"/>
    </source>
</evidence>
<dbReference type="GO" id="GO:0009424">
    <property type="term" value="C:bacterial-type flagellum hook"/>
    <property type="evidence" value="ECO:0007669"/>
    <property type="project" value="UniProtKB-UniRule"/>
</dbReference>
<dbReference type="InterPro" id="IPR010809">
    <property type="entry name" value="FliD_C"/>
</dbReference>
<evidence type="ECO:0000259" key="7">
    <source>
        <dbReference type="Pfam" id="PF07195"/>
    </source>
</evidence>
<keyword evidence="5" id="KW-0964">Secreted</keyword>
<evidence type="ECO:0000256" key="5">
    <source>
        <dbReference type="RuleBase" id="RU362066"/>
    </source>
</evidence>
<dbReference type="GO" id="GO:0007155">
    <property type="term" value="P:cell adhesion"/>
    <property type="evidence" value="ECO:0007669"/>
    <property type="project" value="InterPro"/>
</dbReference>
<keyword evidence="4 5" id="KW-0975">Bacterial flagellum</keyword>
<dbReference type="GO" id="GO:0009421">
    <property type="term" value="C:bacterial-type flagellum filament cap"/>
    <property type="evidence" value="ECO:0007669"/>
    <property type="project" value="InterPro"/>
</dbReference>
<sequence>MASTGTVTSSGTNIDIDSIVSKLMSIEQTSVTKLQNQASAIQSQVSAVGTVKSLLSTLSDAATALTQPALWATKTASASASAVGVKVSDSSLASTGSFRVTVSQLARSQSVSSSAMASTDGFQAGTLSIQLGTWSGTTGSSPGFAAGSTSAVDVAISEGDTLSTVASKINAAGAGVTASVVTDLSGQRLVMRSSGTGDAAGFKVSAAGSGSGTSLGGLAFDAPGTGAGMAANSVQWAANSVATVDGVTVTSATNTVTGALPGLSLTLSQISTDPVTVTSSIDTTTLTNAVQGFVNAFNNINTQINSLTSYDATSKKAGLMQGDSMVTGLQTMMRRLVGTPNASGTYTTLSQLGISVSKSADGSLTVDSAKLDAALANPDAVKTFFMGAGGAGATDATDGWASRFSTFTQGAVGTDGSLDTRTASLQKQLKANSDDQTKQTDRLTLTESRLRAQYSALDAKLSTLTTLDTYVKQQIAQWNKSGS</sequence>
<name>A0A370F6C9_9BURK</name>
<keyword evidence="8" id="KW-0966">Cell projection</keyword>
<protein>
    <recommendedName>
        <fullName evidence="5">Flagellar hook-associated protein 2</fullName>
        <shortName evidence="5">HAP2</shortName>
    </recommendedName>
    <alternativeName>
        <fullName evidence="5">Flagellar cap protein</fullName>
    </alternativeName>
</protein>
<evidence type="ECO:0000259" key="6">
    <source>
        <dbReference type="Pfam" id="PF02465"/>
    </source>
</evidence>
<organism evidence="8 9">
    <name type="scientific">Pseudacidovorax intermedius</name>
    <dbReference type="NCBI Taxonomy" id="433924"/>
    <lineage>
        <taxon>Bacteria</taxon>
        <taxon>Pseudomonadati</taxon>
        <taxon>Pseudomonadota</taxon>
        <taxon>Betaproteobacteria</taxon>
        <taxon>Burkholderiales</taxon>
        <taxon>Comamonadaceae</taxon>
        <taxon>Pseudacidovorax</taxon>
    </lineage>
</organism>
<dbReference type="AlphaFoldDB" id="A0A370F6C9"/>
<dbReference type="RefSeq" id="WP_114804404.1">
    <property type="nucleotide sequence ID" value="NZ_QQAV01000012.1"/>
</dbReference>
<proteinExistence type="inferred from homology"/>
<dbReference type="InterPro" id="IPR010810">
    <property type="entry name" value="Flagellin_hook_IN_motif"/>
</dbReference>
<keyword evidence="3" id="KW-0175">Coiled coil</keyword>
<keyword evidence="8" id="KW-0282">Flagellum</keyword>
<dbReference type="GO" id="GO:0005576">
    <property type="term" value="C:extracellular region"/>
    <property type="evidence" value="ECO:0007669"/>
    <property type="project" value="UniProtKB-SubCell"/>
</dbReference>
<evidence type="ECO:0000256" key="4">
    <source>
        <dbReference type="ARBA" id="ARBA00023143"/>
    </source>
</evidence>
<gene>
    <name evidence="8" type="ORF">DFR41_11242</name>
</gene>
<dbReference type="GO" id="GO:0071973">
    <property type="term" value="P:bacterial-type flagellum-dependent cell motility"/>
    <property type="evidence" value="ECO:0007669"/>
    <property type="project" value="TreeGrafter"/>
</dbReference>
<dbReference type="OrthoDB" id="9810816at2"/>
<dbReference type="Proteomes" id="UP000255265">
    <property type="component" value="Unassembled WGS sequence"/>
</dbReference>
<comment type="subunit">
    <text evidence="2 5">Homopentamer.</text>
</comment>
<feature type="domain" description="Flagellar hook-associated protein 2 N-terminal" evidence="6">
    <location>
        <begin position="13"/>
        <end position="109"/>
    </location>
</feature>
<dbReference type="InterPro" id="IPR003481">
    <property type="entry name" value="FliD_N"/>
</dbReference>
<evidence type="ECO:0000256" key="2">
    <source>
        <dbReference type="ARBA" id="ARBA00011255"/>
    </source>
</evidence>
<dbReference type="Pfam" id="PF02465">
    <property type="entry name" value="FliD_N"/>
    <property type="match status" value="1"/>
</dbReference>
<keyword evidence="9" id="KW-1185">Reference proteome</keyword>
<comment type="subcellular location">
    <subcellularLocation>
        <location evidence="5">Secreted</location>
    </subcellularLocation>
    <subcellularLocation>
        <location evidence="5">Bacterial flagellum</location>
    </subcellularLocation>
</comment>
<dbReference type="InterPro" id="IPR040026">
    <property type="entry name" value="FliD"/>
</dbReference>
<accession>A0A370F6C9</accession>
<dbReference type="Pfam" id="PF07196">
    <property type="entry name" value="Flagellin_IN"/>
    <property type="match status" value="1"/>
</dbReference>
<comment type="caution">
    <text evidence="8">The sequence shown here is derived from an EMBL/GenBank/DDBJ whole genome shotgun (WGS) entry which is preliminary data.</text>
</comment>
<evidence type="ECO:0000313" key="8">
    <source>
        <dbReference type="EMBL" id="RDI19535.1"/>
    </source>
</evidence>
<keyword evidence="8" id="KW-0969">Cilium</keyword>
<reference evidence="8 9" key="1">
    <citation type="submission" date="2018-07" db="EMBL/GenBank/DDBJ databases">
        <title>Genomic Encyclopedia of Type Strains, Phase IV (KMG-IV): sequencing the most valuable type-strain genomes for metagenomic binning, comparative biology and taxonomic classification.</title>
        <authorList>
            <person name="Goeker M."/>
        </authorList>
    </citation>
    <scope>NUCLEOTIDE SEQUENCE [LARGE SCALE GENOMIC DNA]</scope>
    <source>
        <strain evidence="8 9">DSM 21352</strain>
    </source>
</reference>
<evidence type="ECO:0000313" key="9">
    <source>
        <dbReference type="Proteomes" id="UP000255265"/>
    </source>
</evidence>